<dbReference type="InterPro" id="IPR029063">
    <property type="entry name" value="SAM-dependent_MTases_sf"/>
</dbReference>
<keyword evidence="2" id="KW-1185">Reference proteome</keyword>
<dbReference type="Gene3D" id="3.40.50.150">
    <property type="entry name" value="Vaccinia Virus protein VP39"/>
    <property type="match status" value="1"/>
</dbReference>
<comment type="caution">
    <text evidence="1">The sequence shown here is derived from an EMBL/GenBank/DDBJ whole genome shotgun (WGS) entry which is preliminary data.</text>
</comment>
<evidence type="ECO:0000313" key="1">
    <source>
        <dbReference type="EMBL" id="MEA5668024.1"/>
    </source>
</evidence>
<dbReference type="SUPFAM" id="SSF53335">
    <property type="entry name" value="S-adenosyl-L-methionine-dependent methyltransferases"/>
    <property type="match status" value="1"/>
</dbReference>
<reference evidence="1 2" key="1">
    <citation type="submission" date="2023-12" db="EMBL/GenBank/DDBJ databases">
        <title>Stenotrophomonas guangdongensis sp. nov., isolated from wilted pepper plants (Capsicum annuum).</title>
        <authorList>
            <person name="Qiu M."/>
            <person name="Li Y."/>
            <person name="Liu Q."/>
            <person name="Zhang X."/>
            <person name="Huang Y."/>
            <person name="Guo R."/>
            <person name="Hu M."/>
            <person name="Zhou J."/>
            <person name="Zhou X."/>
        </authorList>
    </citation>
    <scope>NUCLEOTIDE SEQUENCE [LARGE SCALE GENOMIC DNA]</scope>
    <source>
        <strain evidence="1 2">MH1</strain>
    </source>
</reference>
<dbReference type="InterPro" id="IPR010342">
    <property type="entry name" value="DUF938"/>
</dbReference>
<dbReference type="PANTHER" id="PTHR20974">
    <property type="entry name" value="UPF0585 PROTEIN CG18661"/>
    <property type="match status" value="1"/>
</dbReference>
<proteinExistence type="predicted"/>
<dbReference type="PANTHER" id="PTHR20974:SF0">
    <property type="entry name" value="UPF0585 PROTEIN CG18661"/>
    <property type="match status" value="1"/>
</dbReference>
<evidence type="ECO:0000313" key="2">
    <source>
        <dbReference type="Proteomes" id="UP001301653"/>
    </source>
</evidence>
<name>A0ABU5V5L9_9GAMM</name>
<gene>
    <name evidence="1" type="ORF">VA603_10810</name>
</gene>
<dbReference type="Pfam" id="PF06080">
    <property type="entry name" value="DUF938"/>
    <property type="match status" value="1"/>
</dbReference>
<accession>A0ABU5V5L9</accession>
<dbReference type="RefSeq" id="WP_323438823.1">
    <property type="nucleotide sequence ID" value="NZ_JAYFUH010000175.1"/>
</dbReference>
<organism evidence="1 2">
    <name type="scientific">Stenotrophomonas capsici</name>
    <dbReference type="NCBI Taxonomy" id="3110230"/>
    <lineage>
        <taxon>Bacteria</taxon>
        <taxon>Pseudomonadati</taxon>
        <taxon>Pseudomonadota</taxon>
        <taxon>Gammaproteobacteria</taxon>
        <taxon>Lysobacterales</taxon>
        <taxon>Lysobacteraceae</taxon>
        <taxon>Stenotrophomonas</taxon>
    </lineage>
</organism>
<dbReference type="EMBL" id="JAYFUH010000175">
    <property type="protein sequence ID" value="MEA5668024.1"/>
    <property type="molecule type" value="Genomic_DNA"/>
</dbReference>
<dbReference type="Proteomes" id="UP001301653">
    <property type="component" value="Unassembled WGS sequence"/>
</dbReference>
<sequence>HAVHFAAALPWLSWQASDHRDHLPGIRQWLDEAALPNTPAPIALQAVTEPVAGLQPVPTAGGRFDAVFTANTLHIMSWAHVQALFAGLPAVLSTDGLLLVYGPFNYGGAFTSDSNRAFDGWLKARDAASGIRDFEAVDALARAQRLVLQADVAMPANNRLLVWQRQPG</sequence>
<protein>
    <submittedName>
        <fullName evidence="1">DUF938 domain-containing protein</fullName>
    </submittedName>
</protein>
<feature type="non-terminal residue" evidence="1">
    <location>
        <position position="1"/>
    </location>
</feature>